<keyword evidence="4" id="KW-0804">Transcription</keyword>
<evidence type="ECO:0000313" key="10">
    <source>
        <dbReference type="EMBL" id="WFD11184.1"/>
    </source>
</evidence>
<evidence type="ECO:0000313" key="11">
    <source>
        <dbReference type="Proteomes" id="UP001222800"/>
    </source>
</evidence>
<evidence type="ECO:0000256" key="2">
    <source>
        <dbReference type="ARBA" id="ARBA00023015"/>
    </source>
</evidence>
<feature type="domain" description="OmpR/PhoB-type" evidence="9">
    <location>
        <begin position="118"/>
        <end position="212"/>
    </location>
</feature>
<feature type="domain" description="Response regulatory" evidence="8">
    <location>
        <begin position="2"/>
        <end position="115"/>
    </location>
</feature>
<comment type="function">
    <text evidence="5">May play the central regulatory role in sporulation. It may be an element of the effector pathway responsible for the activation of sporulation genes in response to nutritional stress. Spo0A may act in concert with spo0H (a sigma factor) to control the expression of some genes that are critical to the sporulation process.</text>
</comment>
<dbReference type="EMBL" id="CP120733">
    <property type="protein sequence ID" value="WFD11184.1"/>
    <property type="molecule type" value="Genomic_DNA"/>
</dbReference>
<feature type="DNA-binding region" description="OmpR/PhoB-type" evidence="7">
    <location>
        <begin position="118"/>
        <end position="212"/>
    </location>
</feature>
<keyword evidence="11" id="KW-1185">Reference proteome</keyword>
<dbReference type="PROSITE" id="PS50110">
    <property type="entry name" value="RESPONSE_REGULATORY"/>
    <property type="match status" value="1"/>
</dbReference>
<dbReference type="SMART" id="SM00862">
    <property type="entry name" value="Trans_reg_C"/>
    <property type="match status" value="1"/>
</dbReference>
<evidence type="ECO:0000256" key="5">
    <source>
        <dbReference type="ARBA" id="ARBA00024867"/>
    </source>
</evidence>
<dbReference type="InterPro" id="IPR011006">
    <property type="entry name" value="CheY-like_superfamily"/>
</dbReference>
<dbReference type="RefSeq" id="WP_277733172.1">
    <property type="nucleotide sequence ID" value="NZ_CP120733.1"/>
</dbReference>
<name>A0ABY8EE08_9FIRM</name>
<dbReference type="PANTHER" id="PTHR48111">
    <property type="entry name" value="REGULATOR OF RPOS"/>
    <property type="match status" value="1"/>
</dbReference>
<proteinExistence type="predicted"/>
<dbReference type="InterPro" id="IPR001867">
    <property type="entry name" value="OmpR/PhoB-type_DNA-bd"/>
</dbReference>
<dbReference type="SMART" id="SM00448">
    <property type="entry name" value="REC"/>
    <property type="match status" value="1"/>
</dbReference>
<keyword evidence="3 7" id="KW-0238">DNA-binding</keyword>
<dbReference type="Gene3D" id="3.40.50.2300">
    <property type="match status" value="1"/>
</dbReference>
<dbReference type="SUPFAM" id="SSF52172">
    <property type="entry name" value="CheY-like"/>
    <property type="match status" value="1"/>
</dbReference>
<organism evidence="10 11">
    <name type="scientific">Tepidibacter hydrothermalis</name>
    <dbReference type="NCBI Taxonomy" id="3036126"/>
    <lineage>
        <taxon>Bacteria</taxon>
        <taxon>Bacillati</taxon>
        <taxon>Bacillota</taxon>
        <taxon>Clostridia</taxon>
        <taxon>Peptostreptococcales</taxon>
        <taxon>Peptostreptococcaceae</taxon>
        <taxon>Tepidibacter</taxon>
    </lineage>
</organism>
<keyword evidence="6" id="KW-0597">Phosphoprotein</keyword>
<accession>A0ABY8EE08</accession>
<dbReference type="Proteomes" id="UP001222800">
    <property type="component" value="Chromosome"/>
</dbReference>
<evidence type="ECO:0000256" key="3">
    <source>
        <dbReference type="ARBA" id="ARBA00023125"/>
    </source>
</evidence>
<dbReference type="CDD" id="cd17574">
    <property type="entry name" value="REC_OmpR"/>
    <property type="match status" value="1"/>
</dbReference>
<evidence type="ECO:0000256" key="6">
    <source>
        <dbReference type="PROSITE-ProRule" id="PRU00169"/>
    </source>
</evidence>
<evidence type="ECO:0000259" key="9">
    <source>
        <dbReference type="PROSITE" id="PS51755"/>
    </source>
</evidence>
<protein>
    <recommendedName>
        <fullName evidence="1">Stage 0 sporulation protein A homolog</fullName>
    </recommendedName>
</protein>
<feature type="modified residue" description="4-aspartylphosphate" evidence="6">
    <location>
        <position position="51"/>
    </location>
</feature>
<dbReference type="PROSITE" id="PS51755">
    <property type="entry name" value="OMPR_PHOB"/>
    <property type="match status" value="1"/>
</dbReference>
<dbReference type="Pfam" id="PF00486">
    <property type="entry name" value="Trans_reg_C"/>
    <property type="match status" value="1"/>
</dbReference>
<dbReference type="Gene3D" id="1.10.10.10">
    <property type="entry name" value="Winged helix-like DNA-binding domain superfamily/Winged helix DNA-binding domain"/>
    <property type="match status" value="1"/>
</dbReference>
<dbReference type="InterPro" id="IPR036388">
    <property type="entry name" value="WH-like_DNA-bd_sf"/>
</dbReference>
<dbReference type="PANTHER" id="PTHR48111:SF73">
    <property type="entry name" value="ALKALINE PHOSPHATASE SYNTHESIS TRANSCRIPTIONAL REGULATORY PROTEIN PHOP"/>
    <property type="match status" value="1"/>
</dbReference>
<dbReference type="Pfam" id="PF00072">
    <property type="entry name" value="Response_reg"/>
    <property type="match status" value="1"/>
</dbReference>
<dbReference type="InterPro" id="IPR039420">
    <property type="entry name" value="WalR-like"/>
</dbReference>
<evidence type="ECO:0000256" key="1">
    <source>
        <dbReference type="ARBA" id="ARBA00018672"/>
    </source>
</evidence>
<gene>
    <name evidence="10" type="ORF">P4S50_03650</name>
</gene>
<sequence length="215" mass="24947">MNVLIADDETKMLKILKAYFQKEGFNVFLAEDGEEALDIFYSEKIDLAVLDWMMPKISGIDLCREIKEKSIAKVLMLTAKCENESELMALNLGADDYVKKPFDTRILIARSKKLLKECNSVYINDLKIDLESQKIFRDGKELNITNKEIKLMECFIKNKGIILSRQKLLDMVWGLDYYGDERTVDTHIRRLREKIGDNLIKTYRGIGYSLEEQGE</sequence>
<evidence type="ECO:0000259" key="8">
    <source>
        <dbReference type="PROSITE" id="PS50110"/>
    </source>
</evidence>
<evidence type="ECO:0000256" key="4">
    <source>
        <dbReference type="ARBA" id="ARBA00023163"/>
    </source>
</evidence>
<dbReference type="CDD" id="cd00383">
    <property type="entry name" value="trans_reg_C"/>
    <property type="match status" value="1"/>
</dbReference>
<evidence type="ECO:0000256" key="7">
    <source>
        <dbReference type="PROSITE-ProRule" id="PRU01091"/>
    </source>
</evidence>
<keyword evidence="2" id="KW-0805">Transcription regulation</keyword>
<reference evidence="10 11" key="1">
    <citation type="submission" date="2023-03" db="EMBL/GenBank/DDBJ databases">
        <title>Complete genome sequence of Tepidibacter sp. SWIR-1, isolated from a deep-sea hydrothermal vent.</title>
        <authorList>
            <person name="Li X."/>
        </authorList>
    </citation>
    <scope>NUCLEOTIDE SEQUENCE [LARGE SCALE GENOMIC DNA]</scope>
    <source>
        <strain evidence="10 11">SWIR-1</strain>
    </source>
</reference>
<dbReference type="InterPro" id="IPR001789">
    <property type="entry name" value="Sig_transdc_resp-reg_receiver"/>
</dbReference>